<reference evidence="10 11" key="1">
    <citation type="submission" date="2022-07" db="EMBL/GenBank/DDBJ databases">
        <title>Fecal culturing of patients with breast cancer.</title>
        <authorList>
            <person name="Teng N.M.Y."/>
            <person name="Kiu R."/>
            <person name="Evans R."/>
            <person name="Baker D.J."/>
            <person name="Zenner C."/>
            <person name="Robinson S.D."/>
            <person name="Hall L.J."/>
        </authorList>
    </citation>
    <scope>NUCLEOTIDE SEQUENCE [LARGE SCALE GENOMIC DNA]</scope>
    <source>
        <strain evidence="10 11">LH1063</strain>
    </source>
</reference>
<dbReference type="InterPro" id="IPR002524">
    <property type="entry name" value="Cation_efflux"/>
</dbReference>
<proteinExistence type="inferred from homology"/>
<dbReference type="SUPFAM" id="SSF161111">
    <property type="entry name" value="Cation efflux protein transmembrane domain-like"/>
    <property type="match status" value="1"/>
</dbReference>
<evidence type="ECO:0000256" key="5">
    <source>
        <dbReference type="ARBA" id="ARBA00022989"/>
    </source>
</evidence>
<dbReference type="InterPro" id="IPR027469">
    <property type="entry name" value="Cation_efflux_TMD_sf"/>
</dbReference>
<comment type="similarity">
    <text evidence="2">Belongs to the cation diffusion facilitator (CDF) transporter (TC 2.A.4) family.</text>
</comment>
<evidence type="ECO:0000259" key="8">
    <source>
        <dbReference type="Pfam" id="PF01545"/>
    </source>
</evidence>
<evidence type="ECO:0000313" key="10">
    <source>
        <dbReference type="EMBL" id="MCP9613054.1"/>
    </source>
</evidence>
<evidence type="ECO:0000256" key="3">
    <source>
        <dbReference type="ARBA" id="ARBA00022448"/>
    </source>
</evidence>
<sequence>MTQVNEDILKQKVQRWIVMGSVLLLVCKFVAFAITNSVGILTDAMESIVNVAAGFISLYSLHIAAKPKDEDHPFGHGKVEFVSASFEGILIIIAGGSIIFEGIKRLFIPSVIEKLDIGIIIVAVSGLINYLMGAYSIYTGKKYRSMALVAGGRHLQSDTYSTIGLVAGLLILYFTRIAWIDSALALIFGGIIVITGISILRKTIANLLDRADSELLKGLVEVISRNRQVYWIDIHNLKMIQYGSYYYIDCDLTLPWYYTIKQGHEAAEKLKEIILAGYSEKVQVSIHSDSCNEKYCKHCGIQDCLYRKFPFVSLLPFSLKEITESDEDRDEK</sequence>
<keyword evidence="5 7" id="KW-1133">Transmembrane helix</keyword>
<name>A0ABT1MK83_9BACT</name>
<keyword evidence="6 7" id="KW-0472">Membrane</keyword>
<feature type="transmembrane region" description="Helical" evidence="7">
    <location>
        <begin position="47"/>
        <end position="65"/>
    </location>
</feature>
<evidence type="ECO:0000256" key="4">
    <source>
        <dbReference type="ARBA" id="ARBA00022692"/>
    </source>
</evidence>
<protein>
    <submittedName>
        <fullName evidence="10">Cation diffusion facilitator family transporter</fullName>
    </submittedName>
</protein>
<dbReference type="Gene3D" id="3.30.70.1350">
    <property type="entry name" value="Cation efflux protein, cytoplasmic domain"/>
    <property type="match status" value="1"/>
</dbReference>
<feature type="transmembrane region" description="Helical" evidence="7">
    <location>
        <begin position="16"/>
        <end position="35"/>
    </location>
</feature>
<dbReference type="PANTHER" id="PTHR43840:SF15">
    <property type="entry name" value="MITOCHONDRIAL METAL TRANSPORTER 1-RELATED"/>
    <property type="match status" value="1"/>
</dbReference>
<accession>A0ABT1MK83</accession>
<evidence type="ECO:0000256" key="7">
    <source>
        <dbReference type="SAM" id="Phobius"/>
    </source>
</evidence>
<feature type="transmembrane region" description="Helical" evidence="7">
    <location>
        <begin position="159"/>
        <end position="177"/>
    </location>
</feature>
<evidence type="ECO:0000313" key="11">
    <source>
        <dbReference type="Proteomes" id="UP001205603"/>
    </source>
</evidence>
<feature type="transmembrane region" description="Helical" evidence="7">
    <location>
        <begin position="86"/>
        <end position="103"/>
    </location>
</feature>
<gene>
    <name evidence="10" type="ORF">NMU02_13225</name>
</gene>
<comment type="subcellular location">
    <subcellularLocation>
        <location evidence="1">Membrane</location>
        <topology evidence="1">Multi-pass membrane protein</topology>
    </subcellularLocation>
</comment>
<dbReference type="InterPro" id="IPR027470">
    <property type="entry name" value="Cation_efflux_CTD"/>
</dbReference>
<evidence type="ECO:0000259" key="9">
    <source>
        <dbReference type="Pfam" id="PF16916"/>
    </source>
</evidence>
<keyword evidence="11" id="KW-1185">Reference proteome</keyword>
<keyword evidence="4 7" id="KW-0812">Transmembrane</keyword>
<evidence type="ECO:0000256" key="6">
    <source>
        <dbReference type="ARBA" id="ARBA00023136"/>
    </source>
</evidence>
<feature type="transmembrane region" description="Helical" evidence="7">
    <location>
        <begin position="183"/>
        <end position="200"/>
    </location>
</feature>
<dbReference type="EMBL" id="JANDHW010000020">
    <property type="protein sequence ID" value="MCP9613054.1"/>
    <property type="molecule type" value="Genomic_DNA"/>
</dbReference>
<keyword evidence="3" id="KW-0813">Transport</keyword>
<dbReference type="Pfam" id="PF01545">
    <property type="entry name" value="Cation_efflux"/>
    <property type="match status" value="1"/>
</dbReference>
<feature type="domain" description="Cation efflux protein transmembrane" evidence="8">
    <location>
        <begin position="20"/>
        <end position="208"/>
    </location>
</feature>
<evidence type="ECO:0000256" key="2">
    <source>
        <dbReference type="ARBA" id="ARBA00008114"/>
    </source>
</evidence>
<dbReference type="InterPro" id="IPR050291">
    <property type="entry name" value="CDF_Transporter"/>
</dbReference>
<dbReference type="Gene3D" id="1.20.1510.10">
    <property type="entry name" value="Cation efflux protein transmembrane domain"/>
    <property type="match status" value="1"/>
</dbReference>
<feature type="domain" description="Cation efflux protein cytoplasmic" evidence="9">
    <location>
        <begin position="232"/>
        <end position="290"/>
    </location>
</feature>
<dbReference type="RefSeq" id="WP_255028441.1">
    <property type="nucleotide sequence ID" value="NZ_JANDHW010000020.1"/>
</dbReference>
<dbReference type="Proteomes" id="UP001205603">
    <property type="component" value="Unassembled WGS sequence"/>
</dbReference>
<dbReference type="PANTHER" id="PTHR43840">
    <property type="entry name" value="MITOCHONDRIAL METAL TRANSPORTER 1-RELATED"/>
    <property type="match status" value="1"/>
</dbReference>
<dbReference type="InterPro" id="IPR036837">
    <property type="entry name" value="Cation_efflux_CTD_sf"/>
</dbReference>
<dbReference type="SUPFAM" id="SSF160240">
    <property type="entry name" value="Cation efflux protein cytoplasmic domain-like"/>
    <property type="match status" value="1"/>
</dbReference>
<dbReference type="Pfam" id="PF16916">
    <property type="entry name" value="ZT_dimer"/>
    <property type="match status" value="1"/>
</dbReference>
<organism evidence="10 11">
    <name type="scientific">Coprobacter tertius</name>
    <dbReference type="NCBI Taxonomy" id="2944915"/>
    <lineage>
        <taxon>Bacteria</taxon>
        <taxon>Pseudomonadati</taxon>
        <taxon>Bacteroidota</taxon>
        <taxon>Bacteroidia</taxon>
        <taxon>Bacteroidales</taxon>
        <taxon>Barnesiellaceae</taxon>
        <taxon>Coprobacter</taxon>
    </lineage>
</organism>
<comment type="caution">
    <text evidence="10">The sequence shown here is derived from an EMBL/GenBank/DDBJ whole genome shotgun (WGS) entry which is preliminary data.</text>
</comment>
<dbReference type="NCBIfam" id="TIGR01297">
    <property type="entry name" value="CDF"/>
    <property type="match status" value="1"/>
</dbReference>
<dbReference type="InterPro" id="IPR058533">
    <property type="entry name" value="Cation_efflux_TM"/>
</dbReference>
<feature type="transmembrane region" description="Helical" evidence="7">
    <location>
        <begin position="115"/>
        <end position="138"/>
    </location>
</feature>
<evidence type="ECO:0000256" key="1">
    <source>
        <dbReference type="ARBA" id="ARBA00004141"/>
    </source>
</evidence>